<evidence type="ECO:0000259" key="1">
    <source>
        <dbReference type="Pfam" id="PF06985"/>
    </source>
</evidence>
<evidence type="ECO:0000313" key="2">
    <source>
        <dbReference type="EMBL" id="KAL2071297.1"/>
    </source>
</evidence>
<gene>
    <name evidence="2" type="ORF">VTL71DRAFT_12532</name>
</gene>
<dbReference type="Proteomes" id="UP001595075">
    <property type="component" value="Unassembled WGS sequence"/>
</dbReference>
<evidence type="ECO:0000313" key="3">
    <source>
        <dbReference type="Proteomes" id="UP001595075"/>
    </source>
</evidence>
<dbReference type="PANTHER" id="PTHR33112:SF16">
    <property type="entry name" value="HETEROKARYON INCOMPATIBILITY DOMAIN-CONTAINING PROTEIN"/>
    <property type="match status" value="1"/>
</dbReference>
<dbReference type="PANTHER" id="PTHR33112">
    <property type="entry name" value="DOMAIN PROTEIN, PUTATIVE-RELATED"/>
    <property type="match status" value="1"/>
</dbReference>
<name>A0ABR4CP27_9HELO</name>
<protein>
    <recommendedName>
        <fullName evidence="1">Heterokaryon incompatibility domain-containing protein</fullName>
    </recommendedName>
</protein>
<sequence length="705" mass="80621">MPSTYLDQTQTIAYYQCSTSLRHTDTLINCLPLQVFPKEEEGRQIPMIVAMSSSRVCEKCASIDPSAIQERCSSDEENYPEVDCILQNSARMFASAKDGCQGCQFFLDVINRECNSSDVMEAFVKRAESISIIPKYRLYTELKQDMPSYVYIGLDLCDSAAELDFANTLAGAFRPIPKDPSSKLCLDVASAWLKKCSSHPECAHQDAVPLPSRLIELAEDPNSHPRLKVTSGEFGHYLTLSHCWGSGVKFVTLRSHFEDLRNAITSSDLSQSFQDAITITRKLGFRYLWIDALCIIQDSVEDWSRESSQMANIYKNGVLMLSALAASDGQQGMLRPRNILRSHRFCKKGNFVWQTKSEWTSFQNNSPKPLDERAWAYQERIMAPRILHFGEQKLLWECASAQWAEDTVFVEASWSMRQEKQQVERFVRHAEVSSPTTAIMQERLQAYYNCIQEYKRRQLTRGTDILPAFSGLASAFRIPEFGAYLAGLWEADLVYGLAWKSEDPEDQIQDDRPYIAPSWSWASAPGRCSINRIREWLADTRNWAEEYKSWTERYAPRLTSYTYNILTSDPHGMISSSSIVLHGYWRPLLLQTAEKNFSGDQCFNQAHLDRGIRRGYPWKFGLPNEFEDWFVKWLDVGNDNVRQLTALQIGMASQGTGSPMALVMLLLDNVEGSSDTYRRVGILESRVPDDQMTSDKWEIREFRII</sequence>
<dbReference type="InterPro" id="IPR010730">
    <property type="entry name" value="HET"/>
</dbReference>
<dbReference type="Pfam" id="PF06985">
    <property type="entry name" value="HET"/>
    <property type="match status" value="1"/>
</dbReference>
<dbReference type="EMBL" id="JAZHXI010000005">
    <property type="protein sequence ID" value="KAL2071297.1"/>
    <property type="molecule type" value="Genomic_DNA"/>
</dbReference>
<feature type="domain" description="Heterokaryon incompatibility" evidence="1">
    <location>
        <begin position="237"/>
        <end position="379"/>
    </location>
</feature>
<reference evidence="2 3" key="1">
    <citation type="journal article" date="2024" name="Commun. Biol.">
        <title>Comparative genomic analysis of thermophilic fungi reveals convergent evolutionary adaptations and gene losses.</title>
        <authorList>
            <person name="Steindorff A.S."/>
            <person name="Aguilar-Pontes M.V."/>
            <person name="Robinson A.J."/>
            <person name="Andreopoulos B."/>
            <person name="LaButti K."/>
            <person name="Kuo A."/>
            <person name="Mondo S."/>
            <person name="Riley R."/>
            <person name="Otillar R."/>
            <person name="Haridas S."/>
            <person name="Lipzen A."/>
            <person name="Grimwood J."/>
            <person name="Schmutz J."/>
            <person name="Clum A."/>
            <person name="Reid I.D."/>
            <person name="Moisan M.C."/>
            <person name="Butler G."/>
            <person name="Nguyen T.T.M."/>
            <person name="Dewar K."/>
            <person name="Conant G."/>
            <person name="Drula E."/>
            <person name="Henrissat B."/>
            <person name="Hansel C."/>
            <person name="Singer S."/>
            <person name="Hutchinson M.I."/>
            <person name="de Vries R.P."/>
            <person name="Natvig D.O."/>
            <person name="Powell A.J."/>
            <person name="Tsang A."/>
            <person name="Grigoriev I.V."/>
        </authorList>
    </citation>
    <scope>NUCLEOTIDE SEQUENCE [LARGE SCALE GENOMIC DNA]</scope>
    <source>
        <strain evidence="2 3">CBS 494.80</strain>
    </source>
</reference>
<accession>A0ABR4CP27</accession>
<comment type="caution">
    <text evidence="2">The sequence shown here is derived from an EMBL/GenBank/DDBJ whole genome shotgun (WGS) entry which is preliminary data.</text>
</comment>
<proteinExistence type="predicted"/>
<organism evidence="2 3">
    <name type="scientific">Oculimacula yallundae</name>
    <dbReference type="NCBI Taxonomy" id="86028"/>
    <lineage>
        <taxon>Eukaryota</taxon>
        <taxon>Fungi</taxon>
        <taxon>Dikarya</taxon>
        <taxon>Ascomycota</taxon>
        <taxon>Pezizomycotina</taxon>
        <taxon>Leotiomycetes</taxon>
        <taxon>Helotiales</taxon>
        <taxon>Ploettnerulaceae</taxon>
        <taxon>Oculimacula</taxon>
    </lineage>
</organism>
<keyword evidence="3" id="KW-1185">Reference proteome</keyword>